<dbReference type="Proteomes" id="UP000701853">
    <property type="component" value="Chromosome 13"/>
</dbReference>
<comment type="caution">
    <text evidence="5">The sequence shown here is derived from an EMBL/GenBank/DDBJ whole genome shotgun (WGS) entry which is preliminary data.</text>
</comment>
<keyword evidence="1" id="KW-0479">Metal-binding</keyword>
<sequence length="434" mass="49214">MGTRKLYSEKSVTEVRCLSSHMPQGACKGSSRSQLAHATRCSQGELTVSARICPRSSINSTSVKTYVSRTVLLLSDDGTLKPLAIELSLPHPKGDQHGAVSKVYTPAQHGVEGSIWQLAKTYAAVDDSGLSVVHPIHKLLHPHFRDTMYINAIVRGILVDADGFIECSAFPEKYCMELMSLNYKDWNLVDQALHRDLKKRRVAVDDKDSPNDLRLVTKEYPYSVDGLEILFAIENWVRDYCSFYYKTDEMVQQDPELQAWWKSVQNEGHGNKKHEPWWPQMQTGEDLIDSCTIIIWMASALHVALDYGQYAYAGYHPNHPTITRRFMPEKGTPEYNKLKSNPDLSRGRQHLSDEAYLGQRDAPEWTSDGPPFKALKELGNKLLEIEERIVQMNNDKKNKNCIGPARCSILQVKLELQAREFQTMSQSNDLNATN</sequence>
<dbReference type="GO" id="GO:0016702">
    <property type="term" value="F:oxidoreductase activity, acting on single donors with incorporation of molecular oxygen, incorporation of two atoms of oxygen"/>
    <property type="evidence" value="ECO:0007669"/>
    <property type="project" value="InterPro"/>
</dbReference>
<dbReference type="InterPro" id="IPR036226">
    <property type="entry name" value="LipOase_C_sf"/>
</dbReference>
<protein>
    <recommendedName>
        <fullName evidence="4">Lipoxygenase domain-containing protein</fullName>
    </recommendedName>
</protein>
<reference evidence="5 6" key="1">
    <citation type="journal article" date="2021" name="bioRxiv">
        <title>The Gossypium anomalum genome as a resource for cotton improvement and evolutionary analysis of hybrid incompatibility.</title>
        <authorList>
            <person name="Grover C.E."/>
            <person name="Yuan D."/>
            <person name="Arick M.A."/>
            <person name="Miller E.R."/>
            <person name="Hu G."/>
            <person name="Peterson D.G."/>
            <person name="Wendel J.F."/>
            <person name="Udall J.A."/>
        </authorList>
    </citation>
    <scope>NUCLEOTIDE SEQUENCE [LARGE SCALE GENOMIC DNA]</scope>
    <source>
        <strain evidence="5">JFW-Udall</strain>
        <tissue evidence="5">Leaf</tissue>
    </source>
</reference>
<dbReference type="InterPro" id="IPR020834">
    <property type="entry name" value="LipOase_CS"/>
</dbReference>
<dbReference type="PROSITE" id="PS00081">
    <property type="entry name" value="LIPOXYGENASE_2"/>
    <property type="match status" value="1"/>
</dbReference>
<keyword evidence="3" id="KW-0560">Oxidoreductase</keyword>
<evidence type="ECO:0000313" key="5">
    <source>
        <dbReference type="EMBL" id="KAG8472050.1"/>
    </source>
</evidence>
<proteinExistence type="predicted"/>
<dbReference type="PANTHER" id="PTHR11771">
    <property type="entry name" value="LIPOXYGENASE"/>
    <property type="match status" value="1"/>
</dbReference>
<gene>
    <name evidence="5" type="ORF">CXB51_036915</name>
</gene>
<dbReference type="OrthoDB" id="407298at2759"/>
<dbReference type="EMBL" id="JAHUZN010000013">
    <property type="protein sequence ID" value="KAG8472050.1"/>
    <property type="molecule type" value="Genomic_DNA"/>
</dbReference>
<organism evidence="5 6">
    <name type="scientific">Gossypium anomalum</name>
    <dbReference type="NCBI Taxonomy" id="47600"/>
    <lineage>
        <taxon>Eukaryota</taxon>
        <taxon>Viridiplantae</taxon>
        <taxon>Streptophyta</taxon>
        <taxon>Embryophyta</taxon>
        <taxon>Tracheophyta</taxon>
        <taxon>Spermatophyta</taxon>
        <taxon>Magnoliopsida</taxon>
        <taxon>eudicotyledons</taxon>
        <taxon>Gunneridae</taxon>
        <taxon>Pentapetalae</taxon>
        <taxon>rosids</taxon>
        <taxon>malvids</taxon>
        <taxon>Malvales</taxon>
        <taxon>Malvaceae</taxon>
        <taxon>Malvoideae</taxon>
        <taxon>Gossypium</taxon>
    </lineage>
</organism>
<dbReference type="PROSITE" id="PS51393">
    <property type="entry name" value="LIPOXYGENASE_3"/>
    <property type="match status" value="1"/>
</dbReference>
<evidence type="ECO:0000256" key="1">
    <source>
        <dbReference type="ARBA" id="ARBA00022723"/>
    </source>
</evidence>
<dbReference type="AlphaFoldDB" id="A0A8J5Y364"/>
<evidence type="ECO:0000256" key="2">
    <source>
        <dbReference type="ARBA" id="ARBA00022964"/>
    </source>
</evidence>
<name>A0A8J5Y364_9ROSI</name>
<dbReference type="Gene3D" id="3.10.450.60">
    <property type="match status" value="1"/>
</dbReference>
<dbReference type="Gene3D" id="1.20.245.10">
    <property type="entry name" value="Lipoxygenase-1, Domain 5"/>
    <property type="match status" value="1"/>
</dbReference>
<evidence type="ECO:0000256" key="3">
    <source>
        <dbReference type="ARBA" id="ARBA00023002"/>
    </source>
</evidence>
<evidence type="ECO:0000259" key="4">
    <source>
        <dbReference type="PROSITE" id="PS51393"/>
    </source>
</evidence>
<dbReference type="InterPro" id="IPR013819">
    <property type="entry name" value="LipOase_C"/>
</dbReference>
<dbReference type="GO" id="GO:0034440">
    <property type="term" value="P:lipid oxidation"/>
    <property type="evidence" value="ECO:0007669"/>
    <property type="project" value="InterPro"/>
</dbReference>
<dbReference type="SUPFAM" id="SSF48484">
    <property type="entry name" value="Lipoxigenase"/>
    <property type="match status" value="1"/>
</dbReference>
<dbReference type="Pfam" id="PF00305">
    <property type="entry name" value="Lipoxygenase"/>
    <property type="match status" value="2"/>
</dbReference>
<evidence type="ECO:0000313" key="6">
    <source>
        <dbReference type="Proteomes" id="UP000701853"/>
    </source>
</evidence>
<dbReference type="InterPro" id="IPR000907">
    <property type="entry name" value="LipOase"/>
</dbReference>
<dbReference type="GO" id="GO:0046872">
    <property type="term" value="F:metal ion binding"/>
    <property type="evidence" value="ECO:0007669"/>
    <property type="project" value="UniProtKB-KW"/>
</dbReference>
<keyword evidence="6" id="KW-1185">Reference proteome</keyword>
<keyword evidence="2" id="KW-0223">Dioxygenase</keyword>
<accession>A0A8J5Y364</accession>
<feature type="domain" description="Lipoxygenase" evidence="4">
    <location>
        <begin position="1"/>
        <end position="432"/>
    </location>
</feature>